<proteinExistence type="predicted"/>
<dbReference type="PATRIC" id="fig|1160705.3.peg.3951"/>
<organism evidence="2 3">
    <name type="scientific">Streptomyces viridochromogenes Tue57</name>
    <dbReference type="NCBI Taxonomy" id="1160705"/>
    <lineage>
        <taxon>Bacteria</taxon>
        <taxon>Bacillati</taxon>
        <taxon>Actinomycetota</taxon>
        <taxon>Actinomycetes</taxon>
        <taxon>Kitasatosporales</taxon>
        <taxon>Streptomycetaceae</taxon>
        <taxon>Streptomyces</taxon>
    </lineage>
</organism>
<evidence type="ECO:0000313" key="3">
    <source>
        <dbReference type="Proteomes" id="UP000011205"/>
    </source>
</evidence>
<comment type="caution">
    <text evidence="2">The sequence shown here is derived from an EMBL/GenBank/DDBJ whole genome shotgun (WGS) entry which is preliminary data.</text>
</comment>
<feature type="region of interest" description="Disordered" evidence="1">
    <location>
        <begin position="1"/>
        <end position="41"/>
    </location>
</feature>
<protein>
    <submittedName>
        <fullName evidence="2">Uncharacterized protein</fullName>
    </submittedName>
</protein>
<accession>L8PFC5</accession>
<gene>
    <name evidence="2" type="ORF">STVIR_3997</name>
</gene>
<reference evidence="2 3" key="1">
    <citation type="journal article" date="2013" name="Genome Announc.">
        <title>Draft Genome Sequence of Streptomyces viridochromogenes Strain Tu57, Producer of Avilamycin.</title>
        <authorList>
            <person name="Gruning B.A."/>
            <person name="Erxleben A."/>
            <person name="Hahnlein A."/>
            <person name="Gunther S."/>
        </authorList>
    </citation>
    <scope>NUCLEOTIDE SEQUENCE [LARGE SCALE GENOMIC DNA]</scope>
    <source>
        <strain evidence="2 3">Tue57</strain>
    </source>
</reference>
<dbReference type="Proteomes" id="UP000011205">
    <property type="component" value="Unassembled WGS sequence"/>
</dbReference>
<evidence type="ECO:0000313" key="2">
    <source>
        <dbReference type="EMBL" id="ELS55095.1"/>
    </source>
</evidence>
<dbReference type="EMBL" id="AMLP01000123">
    <property type="protein sequence ID" value="ELS55095.1"/>
    <property type="molecule type" value="Genomic_DNA"/>
</dbReference>
<dbReference type="AlphaFoldDB" id="L8PFC5"/>
<sequence>MALTLPMTGSSQLRADRPVRACHPPPRMREDGGIRTKGKSR</sequence>
<evidence type="ECO:0000256" key="1">
    <source>
        <dbReference type="SAM" id="MobiDB-lite"/>
    </source>
</evidence>
<name>L8PFC5_STRVR</name>